<organism evidence="1 2">
    <name type="scientific">Characodon lateralis</name>
    <dbReference type="NCBI Taxonomy" id="208331"/>
    <lineage>
        <taxon>Eukaryota</taxon>
        <taxon>Metazoa</taxon>
        <taxon>Chordata</taxon>
        <taxon>Craniata</taxon>
        <taxon>Vertebrata</taxon>
        <taxon>Euteleostomi</taxon>
        <taxon>Actinopterygii</taxon>
        <taxon>Neopterygii</taxon>
        <taxon>Teleostei</taxon>
        <taxon>Neoteleostei</taxon>
        <taxon>Acanthomorphata</taxon>
        <taxon>Ovalentaria</taxon>
        <taxon>Atherinomorphae</taxon>
        <taxon>Cyprinodontiformes</taxon>
        <taxon>Goodeidae</taxon>
        <taxon>Characodon</taxon>
    </lineage>
</organism>
<comment type="caution">
    <text evidence="1">The sequence shown here is derived from an EMBL/GenBank/DDBJ whole genome shotgun (WGS) entry which is preliminary data.</text>
</comment>
<reference evidence="1 2" key="1">
    <citation type="submission" date="2021-06" db="EMBL/GenBank/DDBJ databases">
        <authorList>
            <person name="Palmer J.M."/>
        </authorList>
    </citation>
    <scope>NUCLEOTIDE SEQUENCE [LARGE SCALE GENOMIC DNA]</scope>
    <source>
        <strain evidence="1 2">CL_MEX2019</strain>
        <tissue evidence="1">Muscle</tissue>
    </source>
</reference>
<name>A0ABU7F2K7_9TELE</name>
<dbReference type="Proteomes" id="UP001352852">
    <property type="component" value="Unassembled WGS sequence"/>
</dbReference>
<dbReference type="EMBL" id="JAHUTJ010074708">
    <property type="protein sequence ID" value="MED6293693.1"/>
    <property type="molecule type" value="Genomic_DNA"/>
</dbReference>
<proteinExistence type="predicted"/>
<sequence>MTVKMIQQPDQASLNLFNRMRVMWLRDQLVSLTGHCATVLACPLSRAVSLRSVVLPGLRVVLYVCAAEWLALRCAHGSPPDGCWGSGGHGAENPIKQQFQACALRR</sequence>
<protein>
    <submittedName>
        <fullName evidence="1">Uncharacterized protein</fullName>
    </submittedName>
</protein>
<evidence type="ECO:0000313" key="1">
    <source>
        <dbReference type="EMBL" id="MED6293693.1"/>
    </source>
</evidence>
<keyword evidence="2" id="KW-1185">Reference proteome</keyword>
<gene>
    <name evidence="1" type="ORF">CHARACLAT_013146</name>
</gene>
<evidence type="ECO:0000313" key="2">
    <source>
        <dbReference type="Proteomes" id="UP001352852"/>
    </source>
</evidence>
<accession>A0ABU7F2K7</accession>